<keyword evidence="2" id="KW-1185">Reference proteome</keyword>
<dbReference type="Proteomes" id="UP000299102">
    <property type="component" value="Unassembled WGS sequence"/>
</dbReference>
<comment type="caution">
    <text evidence="1">The sequence shown here is derived from an EMBL/GenBank/DDBJ whole genome shotgun (WGS) entry which is preliminary data.</text>
</comment>
<dbReference type="AlphaFoldDB" id="A0A4C1V6H2"/>
<reference evidence="1 2" key="1">
    <citation type="journal article" date="2019" name="Commun. Biol.">
        <title>The bagworm genome reveals a unique fibroin gene that provides high tensile strength.</title>
        <authorList>
            <person name="Kono N."/>
            <person name="Nakamura H."/>
            <person name="Ohtoshi R."/>
            <person name="Tomita M."/>
            <person name="Numata K."/>
            <person name="Arakawa K."/>
        </authorList>
    </citation>
    <scope>NUCLEOTIDE SEQUENCE [LARGE SCALE GENOMIC DNA]</scope>
</reference>
<gene>
    <name evidence="1" type="ORF">EVAR_7456_1</name>
</gene>
<evidence type="ECO:0000313" key="1">
    <source>
        <dbReference type="EMBL" id="GBP34403.1"/>
    </source>
</evidence>
<accession>A0A4C1V6H2</accession>
<evidence type="ECO:0000313" key="2">
    <source>
        <dbReference type="Proteomes" id="UP000299102"/>
    </source>
</evidence>
<sequence>MCVRMAHSVCAEPHVQTLSSKCLTCRAFLWESIAGPESRRPPAPPDDDVGVSCAAPGYFCRRVRRCMTPGGTIKRRGGGAVPRLEPENITDIVSFKAGGARVRVYVCVCVGECVFLCACLCVRVCVYPRPRLCVYPSSRACVSAPAPATCV</sequence>
<protein>
    <submittedName>
        <fullName evidence="1">Uncharacterized protein</fullName>
    </submittedName>
</protein>
<name>A0A4C1V6H2_EUMVA</name>
<dbReference type="EMBL" id="BGZK01000287">
    <property type="protein sequence ID" value="GBP34403.1"/>
    <property type="molecule type" value="Genomic_DNA"/>
</dbReference>
<proteinExistence type="predicted"/>
<organism evidence="1 2">
    <name type="scientific">Eumeta variegata</name>
    <name type="common">Bagworm moth</name>
    <name type="synonym">Eumeta japonica</name>
    <dbReference type="NCBI Taxonomy" id="151549"/>
    <lineage>
        <taxon>Eukaryota</taxon>
        <taxon>Metazoa</taxon>
        <taxon>Ecdysozoa</taxon>
        <taxon>Arthropoda</taxon>
        <taxon>Hexapoda</taxon>
        <taxon>Insecta</taxon>
        <taxon>Pterygota</taxon>
        <taxon>Neoptera</taxon>
        <taxon>Endopterygota</taxon>
        <taxon>Lepidoptera</taxon>
        <taxon>Glossata</taxon>
        <taxon>Ditrysia</taxon>
        <taxon>Tineoidea</taxon>
        <taxon>Psychidae</taxon>
        <taxon>Oiketicinae</taxon>
        <taxon>Eumeta</taxon>
    </lineage>
</organism>